<keyword evidence="1 3" id="KW-0853">WD repeat</keyword>
<gene>
    <name evidence="4" type="ORF">FBUS_10725</name>
</gene>
<dbReference type="PROSITE" id="PS50082">
    <property type="entry name" value="WD_REPEATS_2"/>
    <property type="match status" value="2"/>
</dbReference>
<keyword evidence="5" id="KW-1185">Reference proteome</keyword>
<dbReference type="InterPro" id="IPR036322">
    <property type="entry name" value="WD40_repeat_dom_sf"/>
</dbReference>
<name>A0A8E0VMP9_9TREM</name>
<proteinExistence type="predicted"/>
<accession>A0A8E0VMP9</accession>
<evidence type="ECO:0000313" key="4">
    <source>
        <dbReference type="EMBL" id="KAA0194416.1"/>
    </source>
</evidence>
<protein>
    <submittedName>
        <fullName evidence="4">WD repeat-containing protein 13</fullName>
    </submittedName>
</protein>
<dbReference type="PROSITE" id="PS00678">
    <property type="entry name" value="WD_REPEATS_1"/>
    <property type="match status" value="1"/>
</dbReference>
<dbReference type="AlphaFoldDB" id="A0A8E0VMP9"/>
<dbReference type="GO" id="GO:1990841">
    <property type="term" value="F:promoter-specific chromatin binding"/>
    <property type="evidence" value="ECO:0007669"/>
    <property type="project" value="TreeGrafter"/>
</dbReference>
<evidence type="ECO:0000256" key="1">
    <source>
        <dbReference type="ARBA" id="ARBA00022574"/>
    </source>
</evidence>
<reference evidence="4" key="1">
    <citation type="submission" date="2019-05" db="EMBL/GenBank/DDBJ databases">
        <title>Annotation for the trematode Fasciolopsis buski.</title>
        <authorList>
            <person name="Choi Y.-J."/>
        </authorList>
    </citation>
    <scope>NUCLEOTIDE SEQUENCE</scope>
    <source>
        <strain evidence="4">HT</strain>
        <tissue evidence="4">Whole worm</tissue>
    </source>
</reference>
<dbReference type="Proteomes" id="UP000728185">
    <property type="component" value="Unassembled WGS sequence"/>
</dbReference>
<feature type="repeat" description="WD" evidence="3">
    <location>
        <begin position="269"/>
        <end position="303"/>
    </location>
</feature>
<dbReference type="InterPro" id="IPR051350">
    <property type="entry name" value="WD_repeat-ST_regulator"/>
</dbReference>
<dbReference type="SMART" id="SM00320">
    <property type="entry name" value="WD40"/>
    <property type="match status" value="3"/>
</dbReference>
<organism evidence="4 5">
    <name type="scientific">Fasciolopsis buskii</name>
    <dbReference type="NCBI Taxonomy" id="27845"/>
    <lineage>
        <taxon>Eukaryota</taxon>
        <taxon>Metazoa</taxon>
        <taxon>Spiralia</taxon>
        <taxon>Lophotrochozoa</taxon>
        <taxon>Platyhelminthes</taxon>
        <taxon>Trematoda</taxon>
        <taxon>Digenea</taxon>
        <taxon>Plagiorchiida</taxon>
        <taxon>Echinostomata</taxon>
        <taxon>Echinostomatoidea</taxon>
        <taxon>Fasciolidae</taxon>
        <taxon>Fasciolopsis</taxon>
    </lineage>
</organism>
<evidence type="ECO:0000256" key="3">
    <source>
        <dbReference type="PROSITE-ProRule" id="PRU00221"/>
    </source>
</evidence>
<dbReference type="PROSITE" id="PS50294">
    <property type="entry name" value="WD_REPEATS_REGION"/>
    <property type="match status" value="1"/>
</dbReference>
<dbReference type="InterPro" id="IPR001680">
    <property type="entry name" value="WD40_rpt"/>
</dbReference>
<dbReference type="PANTHER" id="PTHR22838:SF4">
    <property type="entry name" value="WD REPEAT-CONTAINING PROTEIN 13"/>
    <property type="match status" value="1"/>
</dbReference>
<dbReference type="InterPro" id="IPR015943">
    <property type="entry name" value="WD40/YVTN_repeat-like_dom_sf"/>
</dbReference>
<dbReference type="Gene3D" id="2.130.10.10">
    <property type="entry name" value="YVTN repeat-like/Quinoprotein amine dehydrogenase"/>
    <property type="match status" value="2"/>
</dbReference>
<dbReference type="GO" id="GO:0005634">
    <property type="term" value="C:nucleus"/>
    <property type="evidence" value="ECO:0007669"/>
    <property type="project" value="TreeGrafter"/>
</dbReference>
<keyword evidence="2" id="KW-0677">Repeat</keyword>
<dbReference type="OrthoDB" id="1932312at2759"/>
<dbReference type="SUPFAM" id="SSF50978">
    <property type="entry name" value="WD40 repeat-like"/>
    <property type="match status" value="1"/>
</dbReference>
<dbReference type="PANTHER" id="PTHR22838">
    <property type="entry name" value="WD REPEAT PROTEIN 26-RELATED"/>
    <property type="match status" value="1"/>
</dbReference>
<comment type="caution">
    <text evidence="4">The sequence shown here is derived from an EMBL/GenBank/DDBJ whole genome shotgun (WGS) entry which is preliminary data.</text>
</comment>
<evidence type="ECO:0000256" key="2">
    <source>
        <dbReference type="ARBA" id="ARBA00022737"/>
    </source>
</evidence>
<dbReference type="InterPro" id="IPR019775">
    <property type="entry name" value="WD40_repeat_CS"/>
</dbReference>
<dbReference type="Pfam" id="PF00400">
    <property type="entry name" value="WD40"/>
    <property type="match status" value="2"/>
</dbReference>
<evidence type="ECO:0000313" key="5">
    <source>
        <dbReference type="Proteomes" id="UP000728185"/>
    </source>
</evidence>
<dbReference type="EMBL" id="LUCM01004387">
    <property type="protein sequence ID" value="KAA0194416.1"/>
    <property type="molecule type" value="Genomic_DNA"/>
</dbReference>
<feature type="repeat" description="WD" evidence="3">
    <location>
        <begin position="615"/>
        <end position="646"/>
    </location>
</feature>
<sequence>MTTSNFFDDRPRAAQRPSVVVQFSNEIRQQIISLDYRFSRIRPVFRDETSNRVLYLRSRQEFLSRTGDRPHFPTDVTPAKNAAMLTDSPTNPPKTTITGCDRMFYKLLREKLLGALYGSSHSVKSLPQGLSCPPAQNMAENPRHALSISSITDSMKSTKSISDCAPSSTAEEIFVLNGSTDETPCIPMHNTRLTGSPLESESYPFSGIDHIFDHHAGAINRLRFANTDNSRLAMASSDGTISVCSTWPPGKERTVIHVLFGGHAPATPITDVVWSFSNDFLVSTALDGTVCLWDTKSGDLRRIYSAVSVDVGPALVCAFQPLNYNLLVVGGAWGRIQTLNLSTGKMIKKGKDQIHSTGFKSTKPVSWATVTCTGQGCILSVAFDQGSGTTLWVGTDRGVIQSYSCQPATGHLIRSQRLNLATRHPALALEDPVPNEEVGSSGVALLPAALARPKSKRIVSESVSFRSNIRRRTTELLTNQMMNAVYPSVTSLAAYSWLVRETGDAYLLANAAGLGLLLFKISGTSISSSAAGALTLERRFPLKHRLPLGNSGASLRLMRSCFAPLLSTGAHAIAGDEDGNVCVFDVLSKPSTNKLESIYSPAFIASPSSGLVTVLQGHHAPVLDVAIGWDENILASADESGLVIIWHRRDLTINDE</sequence>